<keyword evidence="2" id="KW-0575">Peroxidase</keyword>
<dbReference type="PANTHER" id="PTHR35446">
    <property type="entry name" value="SI:CH211-175M2.5"/>
    <property type="match status" value="1"/>
</dbReference>
<dbReference type="InterPro" id="IPR004675">
    <property type="entry name" value="AhpD_core"/>
</dbReference>
<dbReference type="InterPro" id="IPR010195">
    <property type="entry name" value="Uncharacterised_peroxidase-rel"/>
</dbReference>
<dbReference type="NCBIfam" id="TIGR01926">
    <property type="entry name" value="peroxid_rel"/>
    <property type="match status" value="1"/>
</dbReference>
<dbReference type="NCBIfam" id="TIGR04030">
    <property type="entry name" value="perox_Avi_7169"/>
    <property type="match status" value="1"/>
</dbReference>
<evidence type="ECO:0000259" key="1">
    <source>
        <dbReference type="Pfam" id="PF02627"/>
    </source>
</evidence>
<gene>
    <name evidence="2" type="ORF">E0L21_13340</name>
</gene>
<accession>A0A4R0H7Y2</accession>
<evidence type="ECO:0000313" key="3">
    <source>
        <dbReference type="Proteomes" id="UP000291793"/>
    </source>
</evidence>
<dbReference type="EMBL" id="SJOP01000011">
    <property type="protein sequence ID" value="TCC06531.1"/>
    <property type="molecule type" value="Genomic_DNA"/>
</dbReference>
<proteinExistence type="predicted"/>
<keyword evidence="2" id="KW-0560">Oxidoreductase</keyword>
<keyword evidence="3" id="KW-1185">Reference proteome</keyword>
<evidence type="ECO:0000313" key="2">
    <source>
        <dbReference type="EMBL" id="TCC06531.1"/>
    </source>
</evidence>
<dbReference type="RefSeq" id="WP_131410223.1">
    <property type="nucleotide sequence ID" value="NZ_SJOP01000011.1"/>
</dbReference>
<dbReference type="PANTHER" id="PTHR35446:SF2">
    <property type="entry name" value="CARBOXYMUCONOLACTONE DECARBOXYLASE-LIKE DOMAIN-CONTAINING PROTEIN"/>
    <property type="match status" value="1"/>
</dbReference>
<protein>
    <submittedName>
        <fullName evidence="2">Alkylhydroperoxidase domain protein</fullName>
    </submittedName>
</protein>
<dbReference type="Proteomes" id="UP000291793">
    <property type="component" value="Unassembled WGS sequence"/>
</dbReference>
<dbReference type="Gene3D" id="1.20.1290.10">
    <property type="entry name" value="AhpD-like"/>
    <property type="match status" value="2"/>
</dbReference>
<dbReference type="Pfam" id="PF02627">
    <property type="entry name" value="CMD"/>
    <property type="match status" value="1"/>
</dbReference>
<dbReference type="SUPFAM" id="SSF69118">
    <property type="entry name" value="AhpD-like"/>
    <property type="match status" value="2"/>
</dbReference>
<dbReference type="InterPro" id="IPR023923">
    <property type="entry name" value="AhpD_Avi7169"/>
</dbReference>
<dbReference type="InterPro" id="IPR003779">
    <property type="entry name" value="CMD-like"/>
</dbReference>
<comment type="caution">
    <text evidence="2">The sequence shown here is derived from an EMBL/GenBank/DDBJ whole genome shotgun (WGS) entry which is preliminary data.</text>
</comment>
<sequence>MAFTQDILAELAEIAPGSPVAQARDTRDAATQHAQGSYQALFDVQEDAFTADERYSVAAKVAKWHNANELAAHYAGFGLADPTSARLTPALEFARLLTFSPVKATPQALNTLVAAGWKKESIVTLAQLVAFVSFQSRLLAGLRLLNGKTVADSDISVVAGVWHTDAKTQSGKAAPVQFTQQELGWEPWLAAKPLAEFTPDEQAILAKFGHTDSDYFRLLGRNLPVLEQRTLTDKGIFYTPGGLPRAERELAATAASKINGCIYCASVHARKTSQLSKDDNAVETLLAVQPGEILSKGQSARWQAEIDAAAALSVTPPALTVAHLERLNAQGLDTLQQLDLIQSAAFFAWANRLMLTLGEPYLP</sequence>
<organism evidence="2 3">
    <name type="scientific">Kosakonia quasisacchari</name>
    <dbReference type="NCBI Taxonomy" id="2529380"/>
    <lineage>
        <taxon>Bacteria</taxon>
        <taxon>Pseudomonadati</taxon>
        <taxon>Pseudomonadota</taxon>
        <taxon>Gammaproteobacteria</taxon>
        <taxon>Enterobacterales</taxon>
        <taxon>Enterobacteriaceae</taxon>
        <taxon>Kosakonia</taxon>
    </lineage>
</organism>
<dbReference type="NCBIfam" id="TIGR00778">
    <property type="entry name" value="ahpD_dom"/>
    <property type="match status" value="1"/>
</dbReference>
<dbReference type="InterPro" id="IPR029032">
    <property type="entry name" value="AhpD-like"/>
</dbReference>
<reference evidence="2 3" key="1">
    <citation type="submission" date="2019-02" db="EMBL/GenBank/DDBJ databases">
        <title>The draft genome of Kosakonia quasisacchari strain WCHKQ120001.</title>
        <authorList>
            <person name="Wang C."/>
            <person name="Feng Y."/>
            <person name="Zong Z."/>
        </authorList>
    </citation>
    <scope>NUCLEOTIDE SEQUENCE [LARGE SCALE GENOMIC DNA]</scope>
    <source>
        <strain evidence="2 3">WCHKQ120001</strain>
    </source>
</reference>
<dbReference type="GO" id="GO:0051920">
    <property type="term" value="F:peroxiredoxin activity"/>
    <property type="evidence" value="ECO:0007669"/>
    <property type="project" value="InterPro"/>
</dbReference>
<dbReference type="AlphaFoldDB" id="A0A4R0H7Y2"/>
<feature type="domain" description="Carboxymuconolactone decarboxylase-like" evidence="1">
    <location>
        <begin position="226"/>
        <end position="287"/>
    </location>
</feature>
<name>A0A4R0H7Y2_9ENTR</name>
<dbReference type="OrthoDB" id="3667834at2"/>